<feature type="region of interest" description="Disordered" evidence="1">
    <location>
        <begin position="363"/>
        <end position="406"/>
    </location>
</feature>
<accession>J7S6E5</accession>
<dbReference type="EMBL" id="HE978316">
    <property type="protein sequence ID" value="CCK69711.1"/>
    <property type="molecule type" value="Genomic_DNA"/>
</dbReference>
<feature type="compositionally biased region" description="Polar residues" evidence="1">
    <location>
        <begin position="697"/>
        <end position="722"/>
    </location>
</feature>
<feature type="compositionally biased region" description="Low complexity" evidence="1">
    <location>
        <begin position="648"/>
        <end position="662"/>
    </location>
</feature>
<dbReference type="OrthoDB" id="843225at2759"/>
<dbReference type="eggNOG" id="ENOG502RISH">
    <property type="taxonomic scope" value="Eukaryota"/>
</dbReference>
<feature type="region of interest" description="Disordered" evidence="1">
    <location>
        <begin position="592"/>
        <end position="613"/>
    </location>
</feature>
<dbReference type="HOGENOM" id="CLU_383124_0_0_1"/>
<evidence type="ECO:0008006" key="4">
    <source>
        <dbReference type="Google" id="ProtNLM"/>
    </source>
</evidence>
<keyword evidence="3" id="KW-1185">Reference proteome</keyword>
<gene>
    <name evidence="2" type="primary">KNAG0C06150</name>
    <name evidence="2" type="ordered locus">KNAG_0C06150</name>
</gene>
<feature type="compositionally biased region" description="Basic residues" evidence="1">
    <location>
        <begin position="182"/>
        <end position="193"/>
    </location>
</feature>
<evidence type="ECO:0000313" key="2">
    <source>
        <dbReference type="EMBL" id="CCK69711.1"/>
    </source>
</evidence>
<dbReference type="RefSeq" id="XP_022463957.1">
    <property type="nucleotide sequence ID" value="XM_022607353.1"/>
</dbReference>
<reference evidence="2 3" key="1">
    <citation type="journal article" date="2011" name="Proc. Natl. Acad. Sci. U.S.A.">
        <title>Evolutionary erosion of yeast sex chromosomes by mating-type switching accidents.</title>
        <authorList>
            <person name="Gordon J.L."/>
            <person name="Armisen D."/>
            <person name="Proux-Wera E."/>
            <person name="Oheigeartaigh S.S."/>
            <person name="Byrne K.P."/>
            <person name="Wolfe K.H."/>
        </authorList>
    </citation>
    <scope>NUCLEOTIDE SEQUENCE [LARGE SCALE GENOMIC DNA]</scope>
    <source>
        <strain evidence="3">ATCC MYA-139 / BCRC 22969 / CBS 8797 / CCRC 22969 / KCTC 17520 / NBRC 10181 / NCYC 3082</strain>
    </source>
</reference>
<dbReference type="STRING" id="1071383.J7S6E5"/>
<protein>
    <recommendedName>
        <fullName evidence="4">UspA domain-containing protein</fullName>
    </recommendedName>
</protein>
<sequence>MCPTIFLFVCEKFHREQETVSKVIPVVWLSGELCPVSWSMSATGSAAGAAGAAVMKPESVPGSDAYRHLKLNPDEELLREDIGYLYPRSSGSGERPPKSALLDKALKKNYPYLSLKPCVSFNTVPLTSSRDKLLEKHYEGYDFPGVQMPNPSALVPDAFTMDEWYDNECGSISESSVGTQYPHRHPQQTRKSRLPGSPPSKHTALSPQALQKMFKIAENGKIVREDYPSRPSIVSDCLVVNRAYGDWHELWLKKKLLIEDKVDHRDTVFTYPQILSPPPPKRDPLDSKSLNMDGYTPLTKEQKRKLKIMSEKTGYAVTPRSILCHISGRKHTWVALDYTIDALAKDTDHIIVVANLPKFRIRRRSEKSKGNKSESRSSSRSRSRGRSLVRTRSVGGSDHEEDNAADDDLLQRTKSLDVHNIDELEEELLEEWTSGYDKNTIIEKMNDLLFYIFVLLSKSKKSIKVTVEIVIGKSRDVLQDMYNVYTPDLFVLSKKGPSSQIEWKSKLLVDNFVTTAPTPVIVVAAKAMSQFELKVQAQFLAASTVNEDAPLKGKFSLASLDRVVNKSIVESQPLIADRPKAKVRKSMIEVALSHSKQHSHSSSPSLSQTRASMSPLRNTLPTKHFVEAGHSSRTLSSQMSPTPSIDASFGSSLSPVRSGSGSRQTSPRGEHARSGKRSGGTALRKVRSNETDDRGSSENQPGFFSALWKTSSTKPTSTRWWG</sequence>
<dbReference type="AlphaFoldDB" id="J7S6E5"/>
<evidence type="ECO:0000256" key="1">
    <source>
        <dbReference type="SAM" id="MobiDB-lite"/>
    </source>
</evidence>
<reference evidence="3" key="2">
    <citation type="submission" date="2012-08" db="EMBL/GenBank/DDBJ databases">
        <title>Genome sequence of Kazachstania naganishii.</title>
        <authorList>
            <person name="Gordon J.L."/>
            <person name="Armisen D."/>
            <person name="Proux-Wera E."/>
            <person name="OhEigeartaigh S.S."/>
            <person name="Byrne K.P."/>
            <person name="Wolfe K.H."/>
        </authorList>
    </citation>
    <scope>NUCLEOTIDE SEQUENCE [LARGE SCALE GENOMIC DNA]</scope>
    <source>
        <strain evidence="3">ATCC MYA-139 / BCRC 22969 / CBS 8797 / CCRC 22969 / KCTC 17520 / NBRC 10181 / NCYC 3082</strain>
    </source>
</reference>
<evidence type="ECO:0000313" key="3">
    <source>
        <dbReference type="Proteomes" id="UP000006310"/>
    </source>
</evidence>
<feature type="compositionally biased region" description="Basic residues" evidence="1">
    <location>
        <begin position="379"/>
        <end position="389"/>
    </location>
</feature>
<dbReference type="KEGG" id="kng:KNAG_0C06150"/>
<feature type="compositionally biased region" description="Basic and acidic residues" evidence="1">
    <location>
        <begin position="367"/>
        <end position="377"/>
    </location>
</feature>
<feature type="region of interest" description="Disordered" evidence="1">
    <location>
        <begin position="273"/>
        <end position="294"/>
    </location>
</feature>
<proteinExistence type="predicted"/>
<feature type="region of interest" description="Disordered" evidence="1">
    <location>
        <begin position="631"/>
        <end position="722"/>
    </location>
</feature>
<feature type="region of interest" description="Disordered" evidence="1">
    <location>
        <begin position="173"/>
        <end position="206"/>
    </location>
</feature>
<name>J7S6E5_HUIN7</name>
<organism evidence="2 3">
    <name type="scientific">Huiozyma naganishii (strain ATCC MYA-139 / BCRC 22969 / CBS 8797 / KCTC 17520 / NBRC 10181 / NCYC 3082 / Yp74L-3)</name>
    <name type="common">Yeast</name>
    <name type="synonym">Kazachstania naganishii</name>
    <dbReference type="NCBI Taxonomy" id="1071383"/>
    <lineage>
        <taxon>Eukaryota</taxon>
        <taxon>Fungi</taxon>
        <taxon>Dikarya</taxon>
        <taxon>Ascomycota</taxon>
        <taxon>Saccharomycotina</taxon>
        <taxon>Saccharomycetes</taxon>
        <taxon>Saccharomycetales</taxon>
        <taxon>Saccharomycetaceae</taxon>
        <taxon>Huiozyma</taxon>
    </lineage>
</organism>
<feature type="compositionally biased region" description="Basic and acidic residues" evidence="1">
    <location>
        <begin position="687"/>
        <end position="696"/>
    </location>
</feature>
<dbReference type="Proteomes" id="UP000006310">
    <property type="component" value="Chromosome 3"/>
</dbReference>
<dbReference type="GeneID" id="34525391"/>
<feature type="compositionally biased region" description="Polar residues" evidence="1">
    <location>
        <begin position="631"/>
        <end position="645"/>
    </location>
</feature>